<evidence type="ECO:0000256" key="1">
    <source>
        <dbReference type="SAM" id="MobiDB-lite"/>
    </source>
</evidence>
<dbReference type="Gene3D" id="3.40.640.10">
    <property type="entry name" value="Type I PLP-dependent aspartate aminotransferase-like (Major domain)"/>
    <property type="match status" value="2"/>
</dbReference>
<keyword evidence="4" id="KW-1185">Reference proteome</keyword>
<dbReference type="AlphaFoldDB" id="A0AAD5LTC6"/>
<dbReference type="Pfam" id="PF00266">
    <property type="entry name" value="Aminotran_5"/>
    <property type="match status" value="1"/>
</dbReference>
<gene>
    <name evidence="3" type="ORF">P43SY_007143</name>
</gene>
<dbReference type="InterPro" id="IPR015421">
    <property type="entry name" value="PyrdxlP-dep_Trfase_major"/>
</dbReference>
<dbReference type="EMBL" id="JAKCXM010000555">
    <property type="protein sequence ID" value="KAJ0392905.1"/>
    <property type="molecule type" value="Genomic_DNA"/>
</dbReference>
<proteinExistence type="predicted"/>
<dbReference type="PANTHER" id="PTHR43686">
    <property type="entry name" value="SULFURTRANSFERASE-RELATED"/>
    <property type="match status" value="1"/>
</dbReference>
<feature type="region of interest" description="Disordered" evidence="1">
    <location>
        <begin position="115"/>
        <end position="152"/>
    </location>
</feature>
<reference evidence="3" key="1">
    <citation type="submission" date="2021-12" db="EMBL/GenBank/DDBJ databases">
        <title>Prjna785345.</title>
        <authorList>
            <person name="Rujirawat T."/>
            <person name="Krajaejun T."/>
        </authorList>
    </citation>
    <scope>NUCLEOTIDE SEQUENCE</scope>
    <source>
        <strain evidence="3">Pi057C3</strain>
    </source>
</reference>
<dbReference type="InterPro" id="IPR000192">
    <property type="entry name" value="Aminotrans_V_dom"/>
</dbReference>
<dbReference type="Gene3D" id="3.90.1150.10">
    <property type="entry name" value="Aspartate Aminotransferase, domain 1"/>
    <property type="match status" value="1"/>
</dbReference>
<protein>
    <recommendedName>
        <fullName evidence="2">Aminotransferase class V domain-containing protein</fullName>
    </recommendedName>
</protein>
<evidence type="ECO:0000313" key="4">
    <source>
        <dbReference type="Proteomes" id="UP001209570"/>
    </source>
</evidence>
<feature type="domain" description="Aminotransferase class V" evidence="2">
    <location>
        <begin position="248"/>
        <end position="546"/>
    </location>
</feature>
<dbReference type="InterPro" id="IPR015424">
    <property type="entry name" value="PyrdxlP-dep_Trfase"/>
</dbReference>
<dbReference type="PANTHER" id="PTHR43686:SF1">
    <property type="entry name" value="AMINOTRAN_5 DOMAIN-CONTAINING PROTEIN"/>
    <property type="match status" value="1"/>
</dbReference>
<accession>A0AAD5LTC6</accession>
<evidence type="ECO:0000259" key="2">
    <source>
        <dbReference type="Pfam" id="PF00266"/>
    </source>
</evidence>
<organism evidence="3 4">
    <name type="scientific">Pythium insidiosum</name>
    <name type="common">Pythiosis disease agent</name>
    <dbReference type="NCBI Taxonomy" id="114742"/>
    <lineage>
        <taxon>Eukaryota</taxon>
        <taxon>Sar</taxon>
        <taxon>Stramenopiles</taxon>
        <taxon>Oomycota</taxon>
        <taxon>Peronosporomycetes</taxon>
        <taxon>Pythiales</taxon>
        <taxon>Pythiaceae</taxon>
        <taxon>Pythium</taxon>
    </lineage>
</organism>
<feature type="region of interest" description="Disordered" evidence="1">
    <location>
        <begin position="718"/>
        <end position="747"/>
    </location>
</feature>
<dbReference type="Proteomes" id="UP001209570">
    <property type="component" value="Unassembled WGS sequence"/>
</dbReference>
<sequence length="747" mass="81226">MPQSLNQEIQQPTELVSTASLSVASTAARCRFISANVIGSNEVFESPFGPRAIVYADYTASGRSLQCIEDFLRRHVLPFYANTHTTTSVTGRQTTTFREDARRIIAESVNARVTSARNRSEKVDDWPSSQEESGDGDSNGDGGADGDGDSDADADGEDCVLFVGSGTTGAVNKLVAALGIRQLAAQATTASQRPVVLSIEDFIQHQVMPFYGNTHTASSITGLQTTTFREDARAIVANAVNARTESVADVVMIPENANGHIDMEVLVQKLQKYAKRPLKIGAFSAASNVTGILSDVDAVTATLHRHGALAFWDYAACAPYVSIDMNPAASSPEIADLLHKDAVYFSGHKFLGGPGSPGVLVVKRNVLCNPVPSAPGGGTVLFVTEHEHRYLPCPLDREEGGTPSILGSIRLGLAMQTKQRIGSDVIMTVETQYVHRARTLLARNENIVILGQQDVEQLPIFSLMIRCGARFLHYNFVCALLNDVFGVQSRGGCQCAGPYATRLLGLRREQIIAYEQAMLDDKIGLRPGFSRVSFPYFMSEDEVDYVLQAIHFVAKHGWKLLPLYDFDVKTGVWTHRSRRDSSPLEHLQLDSVNASAPPVIADIKQHWQCNLDIAYTLAEDTRSSVAATNSVGLAPSPVQEADDKLRWFVWVTDLSEAFSANEPPSVTPVPAGPCQPTRYVESVGRNAAEAMETPGPRRPLGSKRRRVAEWLRRVLKRTPRRAPARSWQSHTSAAGVGSVADGIGARR</sequence>
<comment type="caution">
    <text evidence="3">The sequence shown here is derived from an EMBL/GenBank/DDBJ whole genome shotgun (WGS) entry which is preliminary data.</text>
</comment>
<name>A0AAD5LTC6_PYTIN</name>
<evidence type="ECO:0000313" key="3">
    <source>
        <dbReference type="EMBL" id="KAJ0392905.1"/>
    </source>
</evidence>
<dbReference type="InterPro" id="IPR015422">
    <property type="entry name" value="PyrdxlP-dep_Trfase_small"/>
</dbReference>
<dbReference type="SUPFAM" id="SSF53383">
    <property type="entry name" value="PLP-dependent transferases"/>
    <property type="match status" value="2"/>
</dbReference>